<comment type="similarity">
    <text evidence="4">Belongs to the phosphatidylethanolamine-binding protein family. Mitochondrion-specific ribosomal protein mL38 subfamily.</text>
</comment>
<dbReference type="Gene3D" id="1.20.58.1180">
    <property type="match status" value="1"/>
</dbReference>
<accession>A0A6A6HDL1</accession>
<sequence>MPIGSRRRRAAAAVGGNVPFEQLPYQCFQEARKVLQADREEKVRLIDVERQRIARLEAQEPFPGTPAQKQLRLQSMRKHVEYLKVQADINDPMVKKIFEDGKGDMSKPVYRHLADRKWRSYRRLLIMQRIIQMNVVPDLLPHIDPVIDLSISFRGKTAHPGDFVESTLSEEAPILKIQPFDRGERLVTIAVVDPDVPVAEEDTFKHRCHFLACNVRISPTSPMVKLADLDQESQVVHSWLPPFAQKGTPYHRLAVFVLQQPGLERVDLEVANSKAAQRDGFYLRGFATRHRLAPTGVGLFRTQWDEGTAGVMHRAGVEGADIEFKRKRIEPMPYKRKDGSRFR</sequence>
<keyword evidence="2" id="KW-0496">Mitochondrion</keyword>
<dbReference type="InterPro" id="IPR008914">
    <property type="entry name" value="PEBP"/>
</dbReference>
<evidence type="ECO:0000256" key="4">
    <source>
        <dbReference type="ARBA" id="ARBA00038016"/>
    </source>
</evidence>
<dbReference type="SUPFAM" id="SSF49777">
    <property type="entry name" value="PEBP-like"/>
    <property type="match status" value="1"/>
</dbReference>
<keyword evidence="7" id="KW-1185">Reference proteome</keyword>
<evidence type="ECO:0000313" key="6">
    <source>
        <dbReference type="EMBL" id="KAF2236226.1"/>
    </source>
</evidence>
<proteinExistence type="inferred from homology"/>
<protein>
    <recommendedName>
        <fullName evidence="5">Large ribosomal subunit protein mL38</fullName>
    </recommendedName>
</protein>
<gene>
    <name evidence="6" type="ORF">EV356DRAFT_522533</name>
</gene>
<evidence type="ECO:0000256" key="1">
    <source>
        <dbReference type="ARBA" id="ARBA00004173"/>
    </source>
</evidence>
<dbReference type="OrthoDB" id="2153661at2759"/>
<name>A0A6A6HDL1_VIRVR</name>
<dbReference type="InterPro" id="IPR035810">
    <property type="entry name" value="PEBP_euk"/>
</dbReference>
<reference evidence="6" key="1">
    <citation type="journal article" date="2020" name="Stud. Mycol.">
        <title>101 Dothideomycetes genomes: a test case for predicting lifestyles and emergence of pathogens.</title>
        <authorList>
            <person name="Haridas S."/>
            <person name="Albert R."/>
            <person name="Binder M."/>
            <person name="Bloem J."/>
            <person name="Labutti K."/>
            <person name="Salamov A."/>
            <person name="Andreopoulos B."/>
            <person name="Baker S."/>
            <person name="Barry K."/>
            <person name="Bills G."/>
            <person name="Bluhm B."/>
            <person name="Cannon C."/>
            <person name="Castanera R."/>
            <person name="Culley D."/>
            <person name="Daum C."/>
            <person name="Ezra D."/>
            <person name="Gonzalez J."/>
            <person name="Henrissat B."/>
            <person name="Kuo A."/>
            <person name="Liang C."/>
            <person name="Lipzen A."/>
            <person name="Lutzoni F."/>
            <person name="Magnuson J."/>
            <person name="Mondo S."/>
            <person name="Nolan M."/>
            <person name="Ohm R."/>
            <person name="Pangilinan J."/>
            <person name="Park H.-J."/>
            <person name="Ramirez L."/>
            <person name="Alfaro M."/>
            <person name="Sun H."/>
            <person name="Tritt A."/>
            <person name="Yoshinaga Y."/>
            <person name="Zwiers L.-H."/>
            <person name="Turgeon B."/>
            <person name="Goodwin S."/>
            <person name="Spatafora J."/>
            <person name="Crous P."/>
            <person name="Grigoriev I."/>
        </authorList>
    </citation>
    <scope>NUCLEOTIDE SEQUENCE</scope>
    <source>
        <strain evidence="6">Tuck. ex Michener</strain>
    </source>
</reference>
<comment type="subcellular location">
    <subcellularLocation>
        <location evidence="1">Mitochondrion</location>
    </subcellularLocation>
</comment>
<evidence type="ECO:0000256" key="5">
    <source>
        <dbReference type="ARBA" id="ARBA00039444"/>
    </source>
</evidence>
<dbReference type="InterPro" id="IPR036610">
    <property type="entry name" value="PEBP-like_sf"/>
</dbReference>
<dbReference type="Proteomes" id="UP000800092">
    <property type="component" value="Unassembled WGS sequence"/>
</dbReference>
<dbReference type="GO" id="GO:0005739">
    <property type="term" value="C:mitochondrion"/>
    <property type="evidence" value="ECO:0007669"/>
    <property type="project" value="UniProtKB-SubCell"/>
</dbReference>
<dbReference type="Pfam" id="PF01161">
    <property type="entry name" value="PBP"/>
    <property type="match status" value="1"/>
</dbReference>
<dbReference type="PANTHER" id="PTHR11362">
    <property type="entry name" value="PHOSPHATIDYLETHANOLAMINE-BINDING PROTEIN"/>
    <property type="match status" value="1"/>
</dbReference>
<comment type="function">
    <text evidence="3">Component of the mitochondrial ribosome (mitoribosome), a dedicated translation machinery responsible for the synthesis of mitochondrial genome-encoded proteins, including at least some of the essential transmembrane subunits of the mitochondrial respiratory chain. The mitoribosomes are attached to the mitochondrial inner membrane and translation products are cotranslationally integrated into the membrane.</text>
</comment>
<dbReference type="PANTHER" id="PTHR11362:SF82">
    <property type="entry name" value="PHOSPHATIDYLETHANOLAMINE-BINDING PROTEIN 4"/>
    <property type="match status" value="1"/>
</dbReference>
<evidence type="ECO:0000256" key="2">
    <source>
        <dbReference type="ARBA" id="ARBA00023128"/>
    </source>
</evidence>
<dbReference type="FunFam" id="3.90.280.10:FF:000004">
    <property type="entry name" value="Mitochondrial large ribosomal subunit YmL35"/>
    <property type="match status" value="1"/>
</dbReference>
<dbReference type="CDD" id="cd00866">
    <property type="entry name" value="PEBP_euk"/>
    <property type="match status" value="1"/>
</dbReference>
<organism evidence="6 7">
    <name type="scientific">Viridothelium virens</name>
    <name type="common">Speckled blister lichen</name>
    <name type="synonym">Trypethelium virens</name>
    <dbReference type="NCBI Taxonomy" id="1048519"/>
    <lineage>
        <taxon>Eukaryota</taxon>
        <taxon>Fungi</taxon>
        <taxon>Dikarya</taxon>
        <taxon>Ascomycota</taxon>
        <taxon>Pezizomycotina</taxon>
        <taxon>Dothideomycetes</taxon>
        <taxon>Dothideomycetes incertae sedis</taxon>
        <taxon>Trypetheliales</taxon>
        <taxon>Trypetheliaceae</taxon>
        <taxon>Viridothelium</taxon>
    </lineage>
</organism>
<dbReference type="Gene3D" id="3.90.280.10">
    <property type="entry name" value="PEBP-like"/>
    <property type="match status" value="1"/>
</dbReference>
<evidence type="ECO:0000256" key="3">
    <source>
        <dbReference type="ARBA" id="ARBA00037226"/>
    </source>
</evidence>
<dbReference type="EMBL" id="ML991786">
    <property type="protein sequence ID" value="KAF2236226.1"/>
    <property type="molecule type" value="Genomic_DNA"/>
</dbReference>
<dbReference type="AlphaFoldDB" id="A0A6A6HDL1"/>
<evidence type="ECO:0000313" key="7">
    <source>
        <dbReference type="Proteomes" id="UP000800092"/>
    </source>
</evidence>